<protein>
    <submittedName>
        <fullName evidence="1">Uncharacterized protein</fullName>
    </submittedName>
</protein>
<gene>
    <name evidence="1" type="ORF">DSO57_1030047</name>
</gene>
<dbReference type="EMBL" id="QTSX02000913">
    <property type="protein sequence ID" value="KAJ9083884.1"/>
    <property type="molecule type" value="Genomic_DNA"/>
</dbReference>
<reference evidence="1" key="1">
    <citation type="submission" date="2022-04" db="EMBL/GenBank/DDBJ databases">
        <title>Genome of the entomopathogenic fungus Entomophthora muscae.</title>
        <authorList>
            <person name="Elya C."/>
            <person name="Lovett B.R."/>
            <person name="Lee E."/>
            <person name="Macias A.M."/>
            <person name="Hajek A.E."/>
            <person name="De Bivort B.L."/>
            <person name="Kasson M.T."/>
            <person name="De Fine Licht H.H."/>
            <person name="Stajich J.E."/>
        </authorList>
    </citation>
    <scope>NUCLEOTIDE SEQUENCE</scope>
    <source>
        <strain evidence="1">Berkeley</strain>
    </source>
</reference>
<sequence length="414" mass="46201">MDQPLGDPPENDGVNQLINKSPQTTVEKATKGLKSMEIRDKSKIAEVVDLTKEVWEKIKSSSNINHVKLKPTGLFPNNAKTRAVLKEVLNSMASVELSYNISNQSMKNLWALGFRFTVLQLNLSTLNPDNQIKVLKTINPGICDLRLVLFESNQKVLDILGSCFESLKVLTITYVEHNKSITPFISNCSLEAVKITFKGQCGPVRVKSSKPADNLDIIIFNGIEFGPGLETLNTTYSSMLTLLGNKMSKSSLEKHFENVTLLGFQIRQGNWDEWAIGRDLKKLEGLILDLPDALQAYSSSGFKYLQVNNLIVNNLNKVDVSFFHWIAKGFPNLEFLKLNSNSQILDISSEPFSFQVGFPKLQGITSDVDLSTEIYMQFLKLSPDLKELTVPAGQYTVQEGDGQTDRSLIRIGSF</sequence>
<accession>A0ACC2UAG5</accession>
<evidence type="ECO:0000313" key="2">
    <source>
        <dbReference type="Proteomes" id="UP001165960"/>
    </source>
</evidence>
<proteinExistence type="predicted"/>
<keyword evidence="2" id="KW-1185">Reference proteome</keyword>
<organism evidence="1 2">
    <name type="scientific">Entomophthora muscae</name>
    <dbReference type="NCBI Taxonomy" id="34485"/>
    <lineage>
        <taxon>Eukaryota</taxon>
        <taxon>Fungi</taxon>
        <taxon>Fungi incertae sedis</taxon>
        <taxon>Zoopagomycota</taxon>
        <taxon>Entomophthoromycotina</taxon>
        <taxon>Entomophthoromycetes</taxon>
        <taxon>Entomophthorales</taxon>
        <taxon>Entomophthoraceae</taxon>
        <taxon>Entomophthora</taxon>
    </lineage>
</organism>
<dbReference type="Proteomes" id="UP001165960">
    <property type="component" value="Unassembled WGS sequence"/>
</dbReference>
<evidence type="ECO:0000313" key="1">
    <source>
        <dbReference type="EMBL" id="KAJ9083884.1"/>
    </source>
</evidence>
<comment type="caution">
    <text evidence="1">The sequence shown here is derived from an EMBL/GenBank/DDBJ whole genome shotgun (WGS) entry which is preliminary data.</text>
</comment>
<name>A0ACC2UAG5_9FUNG</name>